<sequence length="64" mass="7073">MGVVFLFLFILVQVIKLQAKLIAKYFPENAPVKAPATPAVDIDDESRRVAAIIAAVTEFRKNKS</sequence>
<dbReference type="InterPro" id="IPR005899">
    <property type="entry name" value="Na_pump_deCOase"/>
</dbReference>
<comment type="subcellular location">
    <subcellularLocation>
        <location evidence="1">Cell membrane</location>
    </subcellularLocation>
</comment>
<dbReference type="GO" id="GO:0016829">
    <property type="term" value="F:lyase activity"/>
    <property type="evidence" value="ECO:0007669"/>
    <property type="project" value="UniProtKB-KW"/>
</dbReference>
<keyword evidence="5" id="KW-0472">Membrane</keyword>
<dbReference type="Pfam" id="PF04277">
    <property type="entry name" value="OAD_gamma"/>
    <property type="match status" value="1"/>
</dbReference>
<dbReference type="AlphaFoldDB" id="A0A1W1C5U7"/>
<dbReference type="GO" id="GO:0036376">
    <property type="term" value="P:sodium ion export across plasma membrane"/>
    <property type="evidence" value="ECO:0007669"/>
    <property type="project" value="InterPro"/>
</dbReference>
<keyword evidence="6" id="KW-0456">Lyase</keyword>
<dbReference type="EC" id="4.1.1.3" evidence="6"/>
<dbReference type="EMBL" id="FPHN01000121">
    <property type="protein sequence ID" value="SFV61103.1"/>
    <property type="molecule type" value="Genomic_DNA"/>
</dbReference>
<proteinExistence type="predicted"/>
<evidence type="ECO:0000256" key="4">
    <source>
        <dbReference type="ARBA" id="ARBA00022989"/>
    </source>
</evidence>
<dbReference type="GO" id="GO:0005886">
    <property type="term" value="C:plasma membrane"/>
    <property type="evidence" value="ECO:0007669"/>
    <property type="project" value="UniProtKB-SubCell"/>
</dbReference>
<protein>
    <submittedName>
        <fullName evidence="6">Oxaloacetate decarboxylase gamma chain</fullName>
        <ecNumber evidence="6">4.1.1.3</ecNumber>
    </submittedName>
</protein>
<dbReference type="GO" id="GO:0015081">
    <property type="term" value="F:sodium ion transmembrane transporter activity"/>
    <property type="evidence" value="ECO:0007669"/>
    <property type="project" value="InterPro"/>
</dbReference>
<evidence type="ECO:0000256" key="3">
    <source>
        <dbReference type="ARBA" id="ARBA00022692"/>
    </source>
</evidence>
<keyword evidence="4" id="KW-1133">Transmembrane helix</keyword>
<name>A0A1W1C5U7_9ZZZZ</name>
<organism evidence="6">
    <name type="scientific">hydrothermal vent metagenome</name>
    <dbReference type="NCBI Taxonomy" id="652676"/>
    <lineage>
        <taxon>unclassified sequences</taxon>
        <taxon>metagenomes</taxon>
        <taxon>ecological metagenomes</taxon>
    </lineage>
</organism>
<keyword evidence="3" id="KW-0812">Transmembrane</keyword>
<evidence type="ECO:0000313" key="6">
    <source>
        <dbReference type="EMBL" id="SFV61103.1"/>
    </source>
</evidence>
<evidence type="ECO:0000256" key="1">
    <source>
        <dbReference type="ARBA" id="ARBA00004236"/>
    </source>
</evidence>
<evidence type="ECO:0000256" key="5">
    <source>
        <dbReference type="ARBA" id="ARBA00023136"/>
    </source>
</evidence>
<keyword evidence="2" id="KW-1003">Cell membrane</keyword>
<dbReference type="NCBIfam" id="TIGR01195">
    <property type="entry name" value="oadG_fam"/>
    <property type="match status" value="1"/>
</dbReference>
<reference evidence="6" key="1">
    <citation type="submission" date="2016-10" db="EMBL/GenBank/DDBJ databases">
        <authorList>
            <person name="de Groot N.N."/>
        </authorList>
    </citation>
    <scope>NUCLEOTIDE SEQUENCE</scope>
</reference>
<accession>A0A1W1C5U7</accession>
<gene>
    <name evidence="6" type="ORF">MNB_SV-14-374</name>
</gene>
<evidence type="ECO:0000256" key="2">
    <source>
        <dbReference type="ARBA" id="ARBA00022475"/>
    </source>
</evidence>